<reference evidence="10 11" key="1">
    <citation type="submission" date="2018-06" db="EMBL/GenBank/DDBJ databases">
        <title>Genomic Encyclopedia of Archaeal and Bacterial Type Strains, Phase II (KMG-II): from individual species to whole genera.</title>
        <authorList>
            <person name="Goeker M."/>
        </authorList>
    </citation>
    <scope>NUCLEOTIDE SEQUENCE [LARGE SCALE GENOMIC DNA]</scope>
    <source>
        <strain evidence="10 11">DSM 27372</strain>
    </source>
</reference>
<gene>
    <name evidence="10" type="ORF">B0O44_10933</name>
</gene>
<keyword evidence="11" id="KW-1185">Reference proteome</keyword>
<dbReference type="GO" id="GO:0009055">
    <property type="term" value="F:electron transfer activity"/>
    <property type="evidence" value="ECO:0007669"/>
    <property type="project" value="InterPro"/>
</dbReference>
<evidence type="ECO:0000256" key="1">
    <source>
        <dbReference type="ARBA" id="ARBA00022448"/>
    </source>
</evidence>
<evidence type="ECO:0000256" key="8">
    <source>
        <dbReference type="SAM" id="SignalP"/>
    </source>
</evidence>
<protein>
    <submittedName>
        <fullName evidence="10">Cytochrome c</fullName>
    </submittedName>
</protein>
<dbReference type="AlphaFoldDB" id="A0A318U7G9"/>
<comment type="caution">
    <text evidence="10">The sequence shown here is derived from an EMBL/GenBank/DDBJ whole genome shotgun (WGS) entry which is preliminary data.</text>
</comment>
<comment type="PTM">
    <text evidence="6">Binds 1 heme c group covalently per subunit.</text>
</comment>
<dbReference type="PROSITE" id="PS51007">
    <property type="entry name" value="CYTC"/>
    <property type="match status" value="1"/>
</dbReference>
<keyword evidence="1" id="KW-0813">Transport</keyword>
<dbReference type="PROSITE" id="PS51257">
    <property type="entry name" value="PROKAR_LIPOPROTEIN"/>
    <property type="match status" value="1"/>
</dbReference>
<keyword evidence="2 6" id="KW-0349">Heme</keyword>
<proteinExistence type="predicted"/>
<dbReference type="OrthoDB" id="9814063at2"/>
<feature type="region of interest" description="Disordered" evidence="7">
    <location>
        <begin position="21"/>
        <end position="49"/>
    </location>
</feature>
<accession>A0A318U7G9</accession>
<keyword evidence="8" id="KW-0732">Signal</keyword>
<evidence type="ECO:0000259" key="9">
    <source>
        <dbReference type="PROSITE" id="PS51007"/>
    </source>
</evidence>
<dbReference type="Proteomes" id="UP000248198">
    <property type="component" value="Unassembled WGS sequence"/>
</dbReference>
<dbReference type="GO" id="GO:0020037">
    <property type="term" value="F:heme binding"/>
    <property type="evidence" value="ECO:0007669"/>
    <property type="project" value="InterPro"/>
</dbReference>
<dbReference type="InterPro" id="IPR002324">
    <property type="entry name" value="Cyt_c_ID"/>
</dbReference>
<dbReference type="GO" id="GO:0005506">
    <property type="term" value="F:iron ion binding"/>
    <property type="evidence" value="ECO:0007669"/>
    <property type="project" value="InterPro"/>
</dbReference>
<evidence type="ECO:0000256" key="3">
    <source>
        <dbReference type="ARBA" id="ARBA00022723"/>
    </source>
</evidence>
<sequence>MKRTLFILSCISLALASCGGNDTSKTNEENSTATTPSTTATAPTTATGPALPGEKLIAKADCIGCHNKTQKVIGPSYVDIAAKYPSNDANIALLADKIIKGGKGVWGEIPMTPHASMSQDDAKEMAKYILSLKN</sequence>
<organism evidence="10 11">
    <name type="scientific">Pedobacter nutrimenti</name>
    <dbReference type="NCBI Taxonomy" id="1241337"/>
    <lineage>
        <taxon>Bacteria</taxon>
        <taxon>Pseudomonadati</taxon>
        <taxon>Bacteroidota</taxon>
        <taxon>Sphingobacteriia</taxon>
        <taxon>Sphingobacteriales</taxon>
        <taxon>Sphingobacteriaceae</taxon>
        <taxon>Pedobacter</taxon>
    </lineage>
</organism>
<feature type="compositionally biased region" description="Low complexity" evidence="7">
    <location>
        <begin position="29"/>
        <end position="47"/>
    </location>
</feature>
<dbReference type="EMBL" id="QKLU01000009">
    <property type="protein sequence ID" value="PYF69944.1"/>
    <property type="molecule type" value="Genomic_DNA"/>
</dbReference>
<dbReference type="Pfam" id="PF00034">
    <property type="entry name" value="Cytochrom_C"/>
    <property type="match status" value="1"/>
</dbReference>
<dbReference type="InterPro" id="IPR036909">
    <property type="entry name" value="Cyt_c-like_dom_sf"/>
</dbReference>
<feature type="chain" id="PRO_5016289626" evidence="8">
    <location>
        <begin position="17"/>
        <end position="134"/>
    </location>
</feature>
<dbReference type="InterPro" id="IPR009056">
    <property type="entry name" value="Cyt_c-like_dom"/>
</dbReference>
<evidence type="ECO:0000313" key="10">
    <source>
        <dbReference type="EMBL" id="PYF69944.1"/>
    </source>
</evidence>
<keyword evidence="4" id="KW-0249">Electron transport</keyword>
<evidence type="ECO:0000256" key="7">
    <source>
        <dbReference type="SAM" id="MobiDB-lite"/>
    </source>
</evidence>
<keyword evidence="5 6" id="KW-0408">Iron</keyword>
<keyword evidence="3 6" id="KW-0479">Metal-binding</keyword>
<feature type="binding site" description="covalent" evidence="6">
    <location>
        <position position="62"/>
    </location>
    <ligand>
        <name>heme c</name>
        <dbReference type="ChEBI" id="CHEBI:61717"/>
    </ligand>
</feature>
<feature type="binding site" description="covalent" evidence="6">
    <location>
        <position position="111"/>
    </location>
    <ligand>
        <name>heme c</name>
        <dbReference type="ChEBI" id="CHEBI:61717"/>
    </ligand>
</feature>
<evidence type="ECO:0000256" key="2">
    <source>
        <dbReference type="ARBA" id="ARBA00022617"/>
    </source>
</evidence>
<name>A0A318U7G9_9SPHI</name>
<dbReference type="SUPFAM" id="SSF46626">
    <property type="entry name" value="Cytochrome c"/>
    <property type="match status" value="1"/>
</dbReference>
<evidence type="ECO:0000256" key="6">
    <source>
        <dbReference type="PIRSR" id="PIRSR602324-1"/>
    </source>
</evidence>
<feature type="domain" description="Cytochrome c" evidence="9">
    <location>
        <begin position="48"/>
        <end position="133"/>
    </location>
</feature>
<evidence type="ECO:0000256" key="4">
    <source>
        <dbReference type="ARBA" id="ARBA00022982"/>
    </source>
</evidence>
<evidence type="ECO:0000256" key="5">
    <source>
        <dbReference type="ARBA" id="ARBA00023004"/>
    </source>
</evidence>
<feature type="signal peptide" evidence="8">
    <location>
        <begin position="1"/>
        <end position="16"/>
    </location>
</feature>
<feature type="binding site" description="covalent" evidence="6">
    <location>
        <position position="66"/>
    </location>
    <ligand>
        <name>heme c</name>
        <dbReference type="ChEBI" id="CHEBI:61717"/>
    </ligand>
</feature>
<evidence type="ECO:0000313" key="11">
    <source>
        <dbReference type="Proteomes" id="UP000248198"/>
    </source>
</evidence>
<dbReference type="Gene3D" id="1.10.760.10">
    <property type="entry name" value="Cytochrome c-like domain"/>
    <property type="match status" value="1"/>
</dbReference>
<dbReference type="PRINTS" id="PR00606">
    <property type="entry name" value="CYTCHROMECID"/>
</dbReference>